<organism evidence="1">
    <name type="scientific">Opuntia streptacantha</name>
    <name type="common">Prickly pear cactus</name>
    <name type="synonym">Opuntia cardona</name>
    <dbReference type="NCBI Taxonomy" id="393608"/>
    <lineage>
        <taxon>Eukaryota</taxon>
        <taxon>Viridiplantae</taxon>
        <taxon>Streptophyta</taxon>
        <taxon>Embryophyta</taxon>
        <taxon>Tracheophyta</taxon>
        <taxon>Spermatophyta</taxon>
        <taxon>Magnoliopsida</taxon>
        <taxon>eudicotyledons</taxon>
        <taxon>Gunneridae</taxon>
        <taxon>Pentapetalae</taxon>
        <taxon>Caryophyllales</taxon>
        <taxon>Cactineae</taxon>
        <taxon>Cactaceae</taxon>
        <taxon>Opuntioideae</taxon>
        <taxon>Opuntia</taxon>
    </lineage>
</organism>
<reference evidence="1" key="1">
    <citation type="journal article" date="2013" name="J. Plant Res.">
        <title>Effect of fungi and light on seed germination of three Opuntia species from semiarid lands of central Mexico.</title>
        <authorList>
            <person name="Delgado-Sanchez P."/>
            <person name="Jimenez-Bremont J.F."/>
            <person name="Guerrero-Gonzalez Mde L."/>
            <person name="Flores J."/>
        </authorList>
    </citation>
    <scope>NUCLEOTIDE SEQUENCE</scope>
    <source>
        <tissue evidence="1">Cladode</tissue>
    </source>
</reference>
<dbReference type="AlphaFoldDB" id="A0A7C9D7P4"/>
<name>A0A7C9D7P4_OPUST</name>
<dbReference type="EMBL" id="GISG01099515">
    <property type="protein sequence ID" value="MBA4636320.1"/>
    <property type="molecule type" value="Transcribed_RNA"/>
</dbReference>
<evidence type="ECO:0000313" key="1">
    <source>
        <dbReference type="EMBL" id="MBA4636320.1"/>
    </source>
</evidence>
<reference evidence="1" key="2">
    <citation type="submission" date="2020-07" db="EMBL/GenBank/DDBJ databases">
        <authorList>
            <person name="Vera ALvarez R."/>
            <person name="Arias-Moreno D.M."/>
            <person name="Jimenez-Jacinto V."/>
            <person name="Jimenez-Bremont J.F."/>
            <person name="Swaminathan K."/>
            <person name="Moose S.P."/>
            <person name="Guerrero-Gonzalez M.L."/>
            <person name="Marino-Ramirez L."/>
            <person name="Landsman D."/>
            <person name="Rodriguez-Kessler M."/>
            <person name="Delgado-Sanchez P."/>
        </authorList>
    </citation>
    <scope>NUCLEOTIDE SEQUENCE</scope>
    <source>
        <tissue evidence="1">Cladode</tissue>
    </source>
</reference>
<protein>
    <submittedName>
        <fullName evidence="1">Uncharacterized protein</fullName>
    </submittedName>
</protein>
<sequence>MPQICWIMLQLSRCGISIIFDNVQCSISIEHSNMLGCLNLICHPVPSLLKFRGTVVFQVIQAMILSTNPFDFEAYTILYHTATIIEDDSDLTILGQFGDRQQVILKARHT</sequence>
<proteinExistence type="predicted"/>
<accession>A0A7C9D7P4</accession>